<feature type="compositionally biased region" description="Basic and acidic residues" evidence="3">
    <location>
        <begin position="612"/>
        <end position="621"/>
    </location>
</feature>
<dbReference type="FunFam" id="3.30.420.10:FF:000032">
    <property type="entry name" value="Retrovirus-related Pol polyprotein from transposon 297-like Protein"/>
    <property type="match status" value="1"/>
</dbReference>
<keyword evidence="4" id="KW-1133">Transmembrane helix</keyword>
<dbReference type="SUPFAM" id="SSF56672">
    <property type="entry name" value="DNA/RNA polymerases"/>
    <property type="match status" value="1"/>
</dbReference>
<evidence type="ECO:0000256" key="4">
    <source>
        <dbReference type="SAM" id="Phobius"/>
    </source>
</evidence>
<dbReference type="SUPFAM" id="SSF53098">
    <property type="entry name" value="Ribonuclease H-like"/>
    <property type="match status" value="2"/>
</dbReference>
<dbReference type="PANTHER" id="PTHR37984:SF12">
    <property type="entry name" value="RIBONUCLEASE H"/>
    <property type="match status" value="1"/>
</dbReference>
<dbReference type="FunFam" id="1.10.340.70:FF:000001">
    <property type="entry name" value="Retrovirus-related Pol polyprotein from transposon gypsy-like Protein"/>
    <property type="match status" value="1"/>
</dbReference>
<feature type="compositionally biased region" description="Polar residues" evidence="3">
    <location>
        <begin position="1024"/>
        <end position="1043"/>
    </location>
</feature>
<evidence type="ECO:0000256" key="2">
    <source>
        <dbReference type="SAM" id="Coils"/>
    </source>
</evidence>
<proteinExistence type="predicted"/>
<dbReference type="InterPro" id="IPR043502">
    <property type="entry name" value="DNA/RNA_pol_sf"/>
</dbReference>
<dbReference type="GO" id="GO:0003676">
    <property type="term" value="F:nucleic acid binding"/>
    <property type="evidence" value="ECO:0007669"/>
    <property type="project" value="InterPro"/>
</dbReference>
<sequence>MSVASSENGNTPEQMIHRIVEFIYTRVKFDIGMDVWINDLKRNARADLNDIWATDGLVERYLTCMNLASNSSDKEKKLICALPPVLYALMEVDTLSKARKENVEKLMSQLHEIESDIQHMKSDKNQLEIDISNKEAFIRDLETDAERSRIAYCKLRKDFEELRQQYIKSQQSGVYGVERSPDPPIITPQYKNWAPYISRAKPIDNVDSEAQDVLGRLAEACQAVTTVIGNHRTRVLRDSSSDTSPERNVRNVRNQTPMSNVSHRSSVSNTDASEVESDERAWGSGPFPNRGKNTHKRGSKGKNPQSPKEKQNSASIIKFLNTAIPKFSKKGSSQIANHLELYESTMDSLKLSEADKIRFLPWAFDDRYRHYFSSFKERGITKWQSVLHEIKSEFGPYRTTTAAKREIYKLTCRSNQSPREFLSVLKNAYGLAYRNPDWESVEFKQVFYEALPTQIKLSLAHDLDFENPLERLVTSATLLFNISEGQNLNDRKFKKFPEHNVDESGVKPHLKFESQPKKIPLANGPNQQNQKQLNTRNTKPQIAKGSEGNSSGSGSQDYRPRFNQGYQGYRGNQRYGGYQGYRGNQRYGGYQGYRDPQGYRRWNNRPRQQWRKGQESPDSPRGKSPTGNQNGPRNQNPVRWPVFYRYLSPGWMCRTNPRFIGYLDLSNNMHGPDYLSDTLMQAMSLLYSCTKPCLMLLNELLKKGAKWKWDECHDQAISELKLSLSRLHALHIQKVENPSISKQVLPTKVSFIQGEKIIVETAHQSLQYLQSGRLKDGNLSNSRITAWTMSLMGWPLEIRYKQDTKNPVAQGLAELHDCINVEHKDESPENDFLEEQSLSPYKSYEEEYCKSLPCVYVDGCSFHTEEAEKMLVAGIGIVWNNVFPEISTGYKIGSKSSQVAELAAVYKAVQMAIEYDIKEFVLITDSDYVRNSFVEYFPGWKRSNMMRSNKKPVKHGKLFCKIDELVTTHSLNIYWKKVRGHSKHSGADKDGNDLADSLAKKAAMEGEILDIDDLMGTIQVNATTRSQTQKESQPNVAMWSQDSPSEDLIESQKGDPIIGLFYKYIQNPKDHPITMEECADKEELRILVKGESQFSLQDGLLIRTSKNGITQWVVPAAYRGLMLQHAHDAPTAGHRGEKITYELLRDYAYWPHMLQDVRTYCQGCLICPQFQPQGPNHRAPLMKRGISMPWSDLQIDFIGPVTTSSKGNRYMLTVTCLFTKWVECLPCKTCSSSVCASLLINHIFSRFGLPQRIESDRGSHFTSEIMTKMWEILGVKRKLHIAYRPASSGGVERYNQSIINILKKFVKESGKDWDVKLPLVLMAIRATPSAATKISPFEMITGRKMVLPQHLLYRTTDHNLMNAMTAHQYVENLRKHLQHAFAFAQRNIEKAAVSTKTYYDLKTTQKEYQVDDKVYLYNFARDQVKERKFLTSWKGTKMPSKMIAILYAVLILGKELHAELIVMPGPSSGIMLQDTAGFIMTNKRILSQKIYMSLDPRCVIERQVNVSNIRSPEIQTWYQLHIEYSQKWITQILEQTRKTLIREPFSSNQRPKRFISAVVAAIIFAVVGNVFATGVTIANSISLKTMESEINSLKTNLQHIHVEMERQKKDLTDLYTVVEDTVIATNLHSKLLNHSINLHQSHELFKQELILLKERIDFQLQVFHDEVQSGMQDLREGRIPLYFVSYEIIRKMLQNADGDKVEDIQMNLAFNMGVAIPLYIDPVKMEICFLLSIPVVNRNNIFQMKKIHNVGTWRDNIHVKIQTPDIVAYQSWRPDWLSVPILNNCAIFRDNNFQCEGDPFNYDTTNALCGLDFEKHGSEKCQVTLSKIEEKDWVNAVLIKDKWLVSTRLPDLTVFSKDHIMAKIIAIPTHVSIIKVPPNSRVVIGNRTLYPVNIEDIEGEVESIDAFQNQEITISPDLKFLLDNKPSHTIRMVIKKHNITMDTPQFSPTDDEILFPSVWSWWENYIWSILITIIVGWLTVITILAIHWIKIIKKTLDKLWLKSRRSSLHNEYDEGRV</sequence>
<reference evidence="7" key="3">
    <citation type="submission" date="2016-05" db="EMBL/GenBank/DDBJ databases">
        <title>WGS assembly of Xenopus tropicalis.</title>
        <authorList>
            <person name="Sessions A."/>
            <person name="Jenkins J."/>
            <person name="Mitros T."/>
            <person name="Lyons J.T."/>
            <person name="Dichmann D.S."/>
            <person name="Robert J."/>
            <person name="Harland R.M."/>
            <person name="Rokhsar D.S."/>
        </authorList>
    </citation>
    <scope>NUCLEOTIDE SEQUENCE</scope>
    <source>
        <strain evidence="7">Nigerian</strain>
    </source>
</reference>
<evidence type="ECO:0000259" key="5">
    <source>
        <dbReference type="PROSITE" id="PS50879"/>
    </source>
</evidence>
<dbReference type="PROSITE" id="PS50879">
    <property type="entry name" value="RNASE_H_1"/>
    <property type="match status" value="1"/>
</dbReference>
<dbReference type="CDD" id="cd09280">
    <property type="entry name" value="RNase_HI_eukaryote_like"/>
    <property type="match status" value="1"/>
</dbReference>
<feature type="compositionally biased region" description="Polar residues" evidence="3">
    <location>
        <begin position="251"/>
        <end position="272"/>
    </location>
</feature>
<feature type="region of interest" description="Disordered" evidence="3">
    <location>
        <begin position="1024"/>
        <end position="1048"/>
    </location>
</feature>
<dbReference type="InterPro" id="IPR036397">
    <property type="entry name" value="RNaseH_sf"/>
</dbReference>
<keyword evidence="4" id="KW-0472">Membrane</keyword>
<dbReference type="EMBL" id="KV460385">
    <property type="protein sequence ID" value="OCA19210.1"/>
    <property type="molecule type" value="Genomic_DNA"/>
</dbReference>
<dbReference type="Gene3D" id="1.10.340.70">
    <property type="match status" value="1"/>
</dbReference>
<organism evidence="7">
    <name type="scientific">Xenopus tropicalis</name>
    <name type="common">Western clawed frog</name>
    <name type="synonym">Silurana tropicalis</name>
    <dbReference type="NCBI Taxonomy" id="8364"/>
    <lineage>
        <taxon>Eukaryota</taxon>
        <taxon>Metazoa</taxon>
        <taxon>Chordata</taxon>
        <taxon>Craniata</taxon>
        <taxon>Vertebrata</taxon>
        <taxon>Euteleostomi</taxon>
        <taxon>Amphibia</taxon>
        <taxon>Batrachia</taxon>
        <taxon>Anura</taxon>
        <taxon>Pipoidea</taxon>
        <taxon>Pipidae</taxon>
        <taxon>Xenopodinae</taxon>
        <taxon>Xenopus</taxon>
        <taxon>Silurana</taxon>
    </lineage>
</organism>
<dbReference type="InterPro" id="IPR002156">
    <property type="entry name" value="RNaseH_domain"/>
</dbReference>
<evidence type="ECO:0000313" key="7">
    <source>
        <dbReference type="EMBL" id="OCA19210.1"/>
    </source>
</evidence>
<evidence type="ECO:0000256" key="3">
    <source>
        <dbReference type="SAM" id="MobiDB-lite"/>
    </source>
</evidence>
<feature type="compositionally biased region" description="Basic and acidic residues" evidence="3">
    <location>
        <begin position="235"/>
        <end position="249"/>
    </location>
</feature>
<dbReference type="Gene3D" id="3.30.420.10">
    <property type="entry name" value="Ribonuclease H-like superfamily/Ribonuclease H"/>
    <property type="match status" value="2"/>
</dbReference>
<feature type="coiled-coil region" evidence="2">
    <location>
        <begin position="1583"/>
        <end position="1610"/>
    </location>
</feature>
<feature type="compositionally biased region" description="Polar residues" evidence="3">
    <location>
        <begin position="524"/>
        <end position="540"/>
    </location>
</feature>
<dbReference type="Pfam" id="PF17921">
    <property type="entry name" value="Integrase_H2C2"/>
    <property type="match status" value="1"/>
</dbReference>
<dbReference type="InterPro" id="IPR050951">
    <property type="entry name" value="Retrovirus_Pol_polyprotein"/>
</dbReference>
<evidence type="ECO:0000256" key="1">
    <source>
        <dbReference type="ARBA" id="ARBA00039658"/>
    </source>
</evidence>
<dbReference type="Pfam" id="PF00075">
    <property type="entry name" value="RNase_H"/>
    <property type="match status" value="1"/>
</dbReference>
<evidence type="ECO:0000259" key="6">
    <source>
        <dbReference type="PROSITE" id="PS50994"/>
    </source>
</evidence>
<dbReference type="InterPro" id="IPR012337">
    <property type="entry name" value="RNaseH-like_sf"/>
</dbReference>
<reference evidence="7" key="1">
    <citation type="submission" date="2009-11" db="EMBL/GenBank/DDBJ databases">
        <authorList>
            <consortium name="US DOE Joint Genome Institute (JGI-PGF)"/>
            <person name="Ottilar R."/>
            <person name="Schmutz J."/>
            <person name="Salamov A."/>
            <person name="Cheng J.F."/>
            <person name="Lucas S."/>
            <person name="Pitluck S."/>
            <person name="Gundlach H."/>
            <person name="Guo Y."/>
            <person name="Haberer G."/>
            <person name="Nasrallah J."/>
            <person name="Mayer K.F.X."/>
            <person name="van de Peer Y."/>
            <person name="Weigel D."/>
            <person name="Grigoriev I.V."/>
        </authorList>
    </citation>
    <scope>NUCLEOTIDE SEQUENCE</scope>
    <source>
        <strain evidence="7">Nigerian</strain>
    </source>
</reference>
<gene>
    <name evidence="7" type="ORF">XENTR_v90029571mg</name>
</gene>
<feature type="transmembrane region" description="Helical" evidence="4">
    <location>
        <begin position="1965"/>
        <end position="1989"/>
    </location>
</feature>
<dbReference type="GO" id="GO:0015074">
    <property type="term" value="P:DNA integration"/>
    <property type="evidence" value="ECO:0007669"/>
    <property type="project" value="InterPro"/>
</dbReference>
<feature type="compositionally biased region" description="Low complexity" evidence="3">
    <location>
        <begin position="563"/>
        <end position="601"/>
    </location>
</feature>
<name>A0A1B8Y893_XENTR</name>
<feature type="coiled-coil region" evidence="2">
    <location>
        <begin position="103"/>
        <end position="144"/>
    </location>
</feature>
<feature type="domain" description="RNase H type-1" evidence="5">
    <location>
        <begin position="849"/>
        <end position="1004"/>
    </location>
</feature>
<dbReference type="InterPro" id="IPR041588">
    <property type="entry name" value="Integrase_H2C2"/>
</dbReference>
<accession>A0A1B8Y893</accession>
<dbReference type="PROSITE" id="PS50994">
    <property type="entry name" value="INTEGRASE"/>
    <property type="match status" value="1"/>
</dbReference>
<dbReference type="InterPro" id="IPR001584">
    <property type="entry name" value="Integrase_cat-core"/>
</dbReference>
<feature type="compositionally biased region" description="Low complexity" evidence="3">
    <location>
        <begin position="545"/>
        <end position="555"/>
    </location>
</feature>
<feature type="domain" description="Integrase catalytic" evidence="6">
    <location>
        <begin position="1185"/>
        <end position="1344"/>
    </location>
</feature>
<protein>
    <recommendedName>
        <fullName evidence="1">Gypsy retrotransposon integrase-like protein 1</fullName>
    </recommendedName>
</protein>
<dbReference type="GO" id="GO:0004523">
    <property type="term" value="F:RNA-DNA hybrid ribonuclease activity"/>
    <property type="evidence" value="ECO:0007669"/>
    <property type="project" value="InterPro"/>
</dbReference>
<dbReference type="PANTHER" id="PTHR37984">
    <property type="entry name" value="PROTEIN CBG26694"/>
    <property type="match status" value="1"/>
</dbReference>
<keyword evidence="2" id="KW-0175">Coiled coil</keyword>
<feature type="compositionally biased region" description="Polar residues" evidence="3">
    <location>
        <begin position="625"/>
        <end position="636"/>
    </location>
</feature>
<reference evidence="7" key="2">
    <citation type="journal article" date="2010" name="Science">
        <title>The genome of the Western clawed frog Xenopus tropicalis.</title>
        <authorList>
            <person name="Hellsten U."/>
            <person name="Harland R.M."/>
            <person name="Gilchrist M.J."/>
            <person name="Hendrix D."/>
            <person name="Jurka J."/>
            <person name="Kapitonov V."/>
            <person name="Ovcharenko I."/>
            <person name="Putnam N.H."/>
            <person name="Shu S."/>
            <person name="Taher L."/>
            <person name="Blitz I.L."/>
            <person name="Blumberg B."/>
            <person name="Dichmann D.S."/>
            <person name="Dubchak I."/>
            <person name="Amaya E."/>
            <person name="Detter J.C."/>
            <person name="Fletcher R."/>
            <person name="Gerhard D.S."/>
            <person name="Goodstein D."/>
            <person name="Graves T."/>
            <person name="Grigoriev I.V."/>
            <person name="Grimwood J."/>
            <person name="Kawashima T."/>
            <person name="Lindquist E."/>
            <person name="Lucas S.M."/>
            <person name="Mead P.E."/>
            <person name="Mitros T."/>
            <person name="Ogino H."/>
            <person name="Ohta Y."/>
            <person name="Poliakov A.V."/>
            <person name="Pollet N."/>
            <person name="Robert J."/>
            <person name="Salamov A."/>
            <person name="Sater A.K."/>
            <person name="Schmutz J."/>
            <person name="Terry A."/>
            <person name="Vize P.D."/>
            <person name="Warren W.C."/>
            <person name="Wells D."/>
            <person name="Wills A."/>
            <person name="Wilson R.K."/>
            <person name="Zimmerman L.B."/>
            <person name="Zorn A.M."/>
            <person name="Grainger R."/>
            <person name="Grammer T."/>
            <person name="Khokha M.K."/>
            <person name="Richardson P.M."/>
            <person name="Rokhsar D.S."/>
        </authorList>
    </citation>
    <scope>NUCLEOTIDE SEQUENCE [LARGE SCALE GENOMIC DNA]</scope>
    <source>
        <strain evidence="7">Nigerian</strain>
    </source>
</reference>
<feature type="region of interest" description="Disordered" evidence="3">
    <location>
        <begin position="232"/>
        <end position="312"/>
    </location>
</feature>
<dbReference type="Pfam" id="PF00665">
    <property type="entry name" value="rve"/>
    <property type="match status" value="1"/>
</dbReference>
<keyword evidence="4" id="KW-0812">Transmembrane</keyword>
<feature type="region of interest" description="Disordered" evidence="3">
    <location>
        <begin position="516"/>
        <end position="636"/>
    </location>
</feature>